<keyword evidence="5" id="KW-0812">Transmembrane</keyword>
<evidence type="ECO:0000256" key="11">
    <source>
        <dbReference type="ARBA" id="ARBA00023237"/>
    </source>
</evidence>
<keyword evidence="7" id="KW-0408">Iron</keyword>
<keyword evidence="2" id="KW-0813">Transport</keyword>
<keyword evidence="6" id="KW-0732">Signal</keyword>
<keyword evidence="13" id="KW-0675">Receptor</keyword>
<evidence type="ECO:0000256" key="5">
    <source>
        <dbReference type="ARBA" id="ARBA00022692"/>
    </source>
</evidence>
<evidence type="ECO:0000313" key="13">
    <source>
        <dbReference type="EMBL" id="NNU34473.1"/>
    </source>
</evidence>
<organism evidence="13 14">
    <name type="scientific">Mucilaginibacter humi</name>
    <dbReference type="NCBI Taxonomy" id="2732510"/>
    <lineage>
        <taxon>Bacteria</taxon>
        <taxon>Pseudomonadati</taxon>
        <taxon>Bacteroidota</taxon>
        <taxon>Sphingobacteriia</taxon>
        <taxon>Sphingobacteriales</taxon>
        <taxon>Sphingobacteriaceae</taxon>
        <taxon>Mucilaginibacter</taxon>
    </lineage>
</organism>
<reference evidence="13 14" key="1">
    <citation type="submission" date="2020-05" db="EMBL/GenBank/DDBJ databases">
        <authorList>
            <person name="Khan S.A."/>
            <person name="Jeon C.O."/>
            <person name="Chun B.H."/>
        </authorList>
    </citation>
    <scope>NUCLEOTIDE SEQUENCE [LARGE SCALE GENOMIC DNA]</scope>
    <source>
        <strain evidence="13 14">S1162</strain>
    </source>
</reference>
<evidence type="ECO:0000256" key="4">
    <source>
        <dbReference type="ARBA" id="ARBA00022496"/>
    </source>
</evidence>
<evidence type="ECO:0000256" key="8">
    <source>
        <dbReference type="ARBA" id="ARBA00023065"/>
    </source>
</evidence>
<comment type="caution">
    <text evidence="13">The sequence shown here is derived from an EMBL/GenBank/DDBJ whole genome shotgun (WGS) entry which is preliminary data.</text>
</comment>
<keyword evidence="14" id="KW-1185">Reference proteome</keyword>
<evidence type="ECO:0000256" key="7">
    <source>
        <dbReference type="ARBA" id="ARBA00023004"/>
    </source>
</evidence>
<dbReference type="InterPro" id="IPR000531">
    <property type="entry name" value="Beta-barrel_TonB"/>
</dbReference>
<feature type="domain" description="TonB-dependent receptor-like beta-barrel" evidence="12">
    <location>
        <begin position="8"/>
        <end position="240"/>
    </location>
</feature>
<name>A0ABX1W4C0_9SPHI</name>
<keyword evidence="9" id="KW-0798">TonB box</keyword>
<keyword evidence="3" id="KW-1134">Transmembrane beta strand</keyword>
<dbReference type="InterPro" id="IPR039426">
    <property type="entry name" value="TonB-dep_rcpt-like"/>
</dbReference>
<dbReference type="PANTHER" id="PTHR32552">
    <property type="entry name" value="FERRICHROME IRON RECEPTOR-RELATED"/>
    <property type="match status" value="1"/>
</dbReference>
<dbReference type="Gene3D" id="2.40.170.20">
    <property type="entry name" value="TonB-dependent receptor, beta-barrel domain"/>
    <property type="match status" value="1"/>
</dbReference>
<keyword evidence="8" id="KW-0406">Ion transport</keyword>
<dbReference type="Pfam" id="PF00593">
    <property type="entry name" value="TonB_dep_Rec_b-barrel"/>
    <property type="match status" value="1"/>
</dbReference>
<evidence type="ECO:0000313" key="14">
    <source>
        <dbReference type="Proteomes" id="UP000566071"/>
    </source>
</evidence>
<dbReference type="EMBL" id="JABFCR010000049">
    <property type="protein sequence ID" value="NNU34473.1"/>
    <property type="molecule type" value="Genomic_DNA"/>
</dbReference>
<dbReference type="SUPFAM" id="SSF56935">
    <property type="entry name" value="Porins"/>
    <property type="match status" value="1"/>
</dbReference>
<keyword evidence="11" id="KW-0998">Cell outer membrane</keyword>
<keyword evidence="10" id="KW-0472">Membrane</keyword>
<feature type="non-terminal residue" evidence="13">
    <location>
        <position position="1"/>
    </location>
</feature>
<protein>
    <submittedName>
        <fullName evidence="13">TonB-dependent receptor</fullName>
    </submittedName>
</protein>
<comment type="subcellular location">
    <subcellularLocation>
        <location evidence="1">Cell outer membrane</location>
        <topology evidence="1">Multi-pass membrane protein</topology>
    </subcellularLocation>
</comment>
<keyword evidence="4" id="KW-0410">Iron transport</keyword>
<dbReference type="Proteomes" id="UP000566071">
    <property type="component" value="Unassembled WGS sequence"/>
</dbReference>
<evidence type="ECO:0000256" key="2">
    <source>
        <dbReference type="ARBA" id="ARBA00022448"/>
    </source>
</evidence>
<evidence type="ECO:0000256" key="10">
    <source>
        <dbReference type="ARBA" id="ARBA00023136"/>
    </source>
</evidence>
<accession>A0ABX1W4C0</accession>
<evidence type="ECO:0000256" key="9">
    <source>
        <dbReference type="ARBA" id="ARBA00023077"/>
    </source>
</evidence>
<evidence type="ECO:0000256" key="3">
    <source>
        <dbReference type="ARBA" id="ARBA00022452"/>
    </source>
</evidence>
<evidence type="ECO:0000256" key="6">
    <source>
        <dbReference type="ARBA" id="ARBA00022729"/>
    </source>
</evidence>
<evidence type="ECO:0000259" key="12">
    <source>
        <dbReference type="Pfam" id="PF00593"/>
    </source>
</evidence>
<dbReference type="PANTHER" id="PTHR32552:SF68">
    <property type="entry name" value="FERRICHROME OUTER MEMBRANE TRANSPORTER_PHAGE RECEPTOR"/>
    <property type="match status" value="1"/>
</dbReference>
<proteinExistence type="predicted"/>
<evidence type="ECO:0000256" key="1">
    <source>
        <dbReference type="ARBA" id="ARBA00004571"/>
    </source>
</evidence>
<gene>
    <name evidence="13" type="ORF">HK413_10760</name>
</gene>
<sequence>IPTQIPRSQYINTNWAYNNVKQYSATATLNHKFDEDWNINGIVSLQTADIDSYGSSLPNTINAAGEWNRGLAGAHTNENNYTAQINLKGKFNTGSIDHQILAGVDGVKILSKSNAFGINNGATPISSYVYDKINIIDLSKYVQRTDIPNAVDTTLTTAPVYRVGVYVQDLISITDKLKVLAGIRWSWQQTYQTSIQNLLRQTTTNGTAITRYDRAFSPKLALIYQPVKTTSLYATYSNNFG</sequence>
<dbReference type="InterPro" id="IPR036942">
    <property type="entry name" value="Beta-barrel_TonB_sf"/>
</dbReference>